<dbReference type="Pfam" id="PF09830">
    <property type="entry name" value="ATP_transf"/>
    <property type="match status" value="1"/>
</dbReference>
<dbReference type="GO" id="GO:0005524">
    <property type="term" value="F:ATP binding"/>
    <property type="evidence" value="ECO:0007669"/>
    <property type="project" value="InterPro"/>
</dbReference>
<dbReference type="InterPro" id="IPR043171">
    <property type="entry name" value="Ap4A_phos1/2-like"/>
</dbReference>
<dbReference type="Pfam" id="PF19327">
    <property type="entry name" value="Ap4A_phos_N"/>
    <property type="match status" value="1"/>
</dbReference>
<evidence type="ECO:0000313" key="5">
    <source>
        <dbReference type="Proteomes" id="UP000652219"/>
    </source>
</evidence>
<dbReference type="InterPro" id="IPR009163">
    <property type="entry name" value="Ap4A_phos1/2"/>
</dbReference>
<dbReference type="Proteomes" id="UP000652219">
    <property type="component" value="Unassembled WGS sequence"/>
</dbReference>
<dbReference type="InterPro" id="IPR036265">
    <property type="entry name" value="HIT-like_sf"/>
</dbReference>
<sequence>MGFQAIDEASVLARFDRLVEEGTVLYSPDLRKVHHTDGGLKFEFRLTSALKSKPAAVSDNAELDEEVSSQKQQPPRPAQQDNTTGNDWLPFDEDGCIPGGDISVSGGFLLGPVNGGSHALVFNKFCAYRPHLMLLAADGRRRQFEALGREDLAAASAALGGLGKGEYLAIFNCGRDAGCSRLHKHMQIFPAPGDFALWPDDEASQPPPFRYFIKRFDDGKIPETGELAKVYGGMLRDAASLVPGREEVIEEDADGREVAVPHNVVISKRWIVVVPRTRAGVGGADANAAGMMGMVWASGEDVLEKWMRFGPRRVLGEVGVRV</sequence>
<proteinExistence type="predicted"/>
<dbReference type="EMBL" id="WIGN01000089">
    <property type="protein sequence ID" value="KAF6810234.1"/>
    <property type="molecule type" value="Genomic_DNA"/>
</dbReference>
<reference evidence="4 5" key="1">
    <citation type="journal article" date="2020" name="Phytopathology">
        <title>Genome Sequence Resources of Colletotrichum truncatum, C. plurivorum, C. musicola, and C. sojae: Four Species Pathogenic to Soybean (Glycine max).</title>
        <authorList>
            <person name="Rogerio F."/>
            <person name="Boufleur T.R."/>
            <person name="Ciampi-Guillardi M."/>
            <person name="Sukno S.A."/>
            <person name="Thon M.R."/>
            <person name="Massola Junior N.S."/>
            <person name="Baroncelli R."/>
        </authorList>
    </citation>
    <scope>NUCLEOTIDE SEQUENCE [LARGE SCALE GENOMIC DNA]</scope>
    <source>
        <strain evidence="4 5">LFN0009</strain>
    </source>
</reference>
<gene>
    <name evidence="4" type="ORF">CSOJ01_06425</name>
</gene>
<evidence type="ECO:0000259" key="2">
    <source>
        <dbReference type="Pfam" id="PF09830"/>
    </source>
</evidence>
<feature type="region of interest" description="Disordered" evidence="1">
    <location>
        <begin position="55"/>
        <end position="90"/>
    </location>
</feature>
<name>A0A8H6JBU5_9PEZI</name>
<feature type="compositionally biased region" description="Polar residues" evidence="1">
    <location>
        <begin position="69"/>
        <end position="86"/>
    </location>
</feature>
<keyword evidence="5" id="KW-1185">Reference proteome</keyword>
<feature type="domain" description="ATP adenylyltransferase C-terminal" evidence="2">
    <location>
        <begin position="208"/>
        <end position="320"/>
    </location>
</feature>
<organism evidence="4 5">
    <name type="scientific">Colletotrichum sojae</name>
    <dbReference type="NCBI Taxonomy" id="2175907"/>
    <lineage>
        <taxon>Eukaryota</taxon>
        <taxon>Fungi</taxon>
        <taxon>Dikarya</taxon>
        <taxon>Ascomycota</taxon>
        <taxon>Pezizomycotina</taxon>
        <taxon>Sordariomycetes</taxon>
        <taxon>Hypocreomycetidae</taxon>
        <taxon>Glomerellales</taxon>
        <taxon>Glomerellaceae</taxon>
        <taxon>Colletotrichum</taxon>
        <taxon>Colletotrichum orchidearum species complex</taxon>
    </lineage>
</organism>
<evidence type="ECO:0000259" key="3">
    <source>
        <dbReference type="Pfam" id="PF19327"/>
    </source>
</evidence>
<dbReference type="AlphaFoldDB" id="A0A8H6JBU5"/>
<comment type="caution">
    <text evidence="4">The sequence shown here is derived from an EMBL/GenBank/DDBJ whole genome shotgun (WGS) entry which is preliminary data.</text>
</comment>
<evidence type="ECO:0000313" key="4">
    <source>
        <dbReference type="EMBL" id="KAF6810234.1"/>
    </source>
</evidence>
<dbReference type="GO" id="GO:0003877">
    <property type="term" value="F:ATP:ADP adenylyltransferase activity"/>
    <property type="evidence" value="ECO:0007669"/>
    <property type="project" value="InterPro"/>
</dbReference>
<dbReference type="Gene3D" id="3.30.428.70">
    <property type="match status" value="1"/>
</dbReference>
<feature type="domain" description="Ap4A phosphorylase 1/2 N-terminal" evidence="3">
    <location>
        <begin position="117"/>
        <end position="192"/>
    </location>
</feature>
<protein>
    <submittedName>
        <fullName evidence="4">ATP adenylyltransferase</fullName>
    </submittedName>
</protein>
<dbReference type="GO" id="GO:0009117">
    <property type="term" value="P:nucleotide metabolic process"/>
    <property type="evidence" value="ECO:0007669"/>
    <property type="project" value="InterPro"/>
</dbReference>
<dbReference type="PANTHER" id="PTHR38420">
    <property type="entry name" value="AP-4-A PHOSPHORYLASE II"/>
    <property type="match status" value="1"/>
</dbReference>
<keyword evidence="4" id="KW-0808">Transferase</keyword>
<accession>A0A8H6JBU5</accession>
<dbReference type="InterPro" id="IPR019200">
    <property type="entry name" value="ATP_adenylylTrfase_C"/>
</dbReference>
<keyword evidence="4" id="KW-0548">Nucleotidyltransferase</keyword>
<dbReference type="PANTHER" id="PTHR38420:SF1">
    <property type="entry name" value="PUTATIVE (AFU_ORTHOLOGUE AFUA_5G14690)-RELATED"/>
    <property type="match status" value="1"/>
</dbReference>
<dbReference type="InterPro" id="IPR045759">
    <property type="entry name" value="Ap4A_phos1/2_N"/>
</dbReference>
<evidence type="ECO:0000256" key="1">
    <source>
        <dbReference type="SAM" id="MobiDB-lite"/>
    </source>
</evidence>
<dbReference type="SUPFAM" id="SSF54197">
    <property type="entry name" value="HIT-like"/>
    <property type="match status" value="1"/>
</dbReference>